<dbReference type="AlphaFoldDB" id="A0A3Q2TNG1"/>
<dbReference type="Proteomes" id="UP000265000">
    <property type="component" value="Unplaced"/>
</dbReference>
<evidence type="ECO:0000256" key="1">
    <source>
        <dbReference type="SAM" id="MobiDB-lite"/>
    </source>
</evidence>
<proteinExistence type="predicted"/>
<keyword evidence="4" id="KW-1185">Reference proteome</keyword>
<dbReference type="GO" id="GO:0003676">
    <property type="term" value="F:nucleic acid binding"/>
    <property type="evidence" value="ECO:0007669"/>
    <property type="project" value="InterPro"/>
</dbReference>
<dbReference type="InterPro" id="IPR012337">
    <property type="entry name" value="RNaseH-like_sf"/>
</dbReference>
<accession>A0A3Q2TNG1</accession>
<dbReference type="Gene3D" id="3.30.420.10">
    <property type="entry name" value="Ribonuclease H-like superfamily/Ribonuclease H"/>
    <property type="match status" value="1"/>
</dbReference>
<dbReference type="GeneTree" id="ENSGT01000000214408"/>
<evidence type="ECO:0000313" key="4">
    <source>
        <dbReference type="Proteomes" id="UP000265000"/>
    </source>
</evidence>
<reference evidence="3" key="2">
    <citation type="submission" date="2025-09" db="UniProtKB">
        <authorList>
            <consortium name="Ensembl"/>
        </authorList>
    </citation>
    <scope>IDENTIFICATION</scope>
</reference>
<dbReference type="FunFam" id="3.30.420.10:FF:000032">
    <property type="entry name" value="Retrovirus-related Pol polyprotein from transposon 297-like Protein"/>
    <property type="match status" value="1"/>
</dbReference>
<dbReference type="PANTHER" id="PTHR37984">
    <property type="entry name" value="PROTEIN CBG26694"/>
    <property type="match status" value="1"/>
</dbReference>
<name>A0A3Q2TNG1_FUNHE</name>
<evidence type="ECO:0000313" key="3">
    <source>
        <dbReference type="Ensembl" id="ENSFHEP00000018100.1"/>
    </source>
</evidence>
<dbReference type="InterPro" id="IPR050951">
    <property type="entry name" value="Retrovirus_Pol_polyprotein"/>
</dbReference>
<dbReference type="InterPro" id="IPR001584">
    <property type="entry name" value="Integrase_cat-core"/>
</dbReference>
<feature type="region of interest" description="Disordered" evidence="1">
    <location>
        <begin position="318"/>
        <end position="343"/>
    </location>
</feature>
<evidence type="ECO:0000259" key="2">
    <source>
        <dbReference type="PROSITE" id="PS50994"/>
    </source>
</evidence>
<dbReference type="Ensembl" id="ENSFHET00000026980.1">
    <property type="protein sequence ID" value="ENSFHEP00000018100.1"/>
    <property type="gene ID" value="ENSFHEG00000019908.1"/>
</dbReference>
<dbReference type="SUPFAM" id="SSF53098">
    <property type="entry name" value="Ribonuclease H-like"/>
    <property type="match status" value="1"/>
</dbReference>
<dbReference type="InterPro" id="IPR036397">
    <property type="entry name" value="RNaseH_sf"/>
</dbReference>
<dbReference type="GO" id="GO:0015074">
    <property type="term" value="P:DNA integration"/>
    <property type="evidence" value="ECO:0007669"/>
    <property type="project" value="InterPro"/>
</dbReference>
<feature type="region of interest" description="Disordered" evidence="1">
    <location>
        <begin position="362"/>
        <end position="398"/>
    </location>
</feature>
<dbReference type="Pfam" id="PF00665">
    <property type="entry name" value="rve"/>
    <property type="match status" value="1"/>
</dbReference>
<protein>
    <recommendedName>
        <fullName evidence="2">Integrase catalytic domain-containing protein</fullName>
    </recommendedName>
</protein>
<dbReference type="PANTHER" id="PTHR37984:SF15">
    <property type="entry name" value="INTEGRASE CATALYTIC DOMAIN-CONTAINING PROTEIN"/>
    <property type="match status" value="1"/>
</dbReference>
<sequence>MWKDVEEYCHNCSRCLLAKANHPKVRTFPANIVASQPLEMIAVDFTILEKAADGRENVLVITDVFSKFVQAFPTPDQKASTTAKILIEKWFYTYGVPKRLHSDQGRNFEGELLKQLCKIYGVEKSRTTPYHPEGNGQCERFNRTLHDLLRTLPPEKKRKWPQHLPQLLFAYNTTEHSSTGYSPHELMFGQKPNLPIDFLLGTTVHETSGCMNDWIAEHHTRLTAAYVHAKDQLKLAADRRNEQMAPNVKEIWSPGTLVLKRSHPPGRNKIQDFWDRTVFEVVHCLDDKGKVYKIRPLNQPGPEKNVNRAELKPYPHSRLALPESPLSKQLSPPCDSEGTSMLEEESEMGSVILVNMPLVTPQLLSEPNAPPHVPEPQVTVPVQPSPSSSPPSQVRRSN</sequence>
<reference evidence="3" key="1">
    <citation type="submission" date="2025-08" db="UniProtKB">
        <authorList>
            <consortium name="Ensembl"/>
        </authorList>
    </citation>
    <scope>IDENTIFICATION</scope>
</reference>
<dbReference type="PROSITE" id="PS50994">
    <property type="entry name" value="INTEGRASE"/>
    <property type="match status" value="1"/>
</dbReference>
<dbReference type="STRING" id="8078.ENSFHEP00000018100"/>
<organism evidence="3 4">
    <name type="scientific">Fundulus heteroclitus</name>
    <name type="common">Killifish</name>
    <name type="synonym">Mummichog</name>
    <dbReference type="NCBI Taxonomy" id="8078"/>
    <lineage>
        <taxon>Eukaryota</taxon>
        <taxon>Metazoa</taxon>
        <taxon>Chordata</taxon>
        <taxon>Craniata</taxon>
        <taxon>Vertebrata</taxon>
        <taxon>Euteleostomi</taxon>
        <taxon>Actinopterygii</taxon>
        <taxon>Neopterygii</taxon>
        <taxon>Teleostei</taxon>
        <taxon>Neoteleostei</taxon>
        <taxon>Acanthomorphata</taxon>
        <taxon>Ovalentaria</taxon>
        <taxon>Atherinomorphae</taxon>
        <taxon>Cyprinodontiformes</taxon>
        <taxon>Fundulidae</taxon>
        <taxon>Fundulus</taxon>
    </lineage>
</organism>
<feature type="domain" description="Integrase catalytic" evidence="2">
    <location>
        <begin position="33"/>
        <end position="191"/>
    </location>
</feature>